<feature type="domain" description="Thioredoxin" evidence="6">
    <location>
        <begin position="124"/>
        <end position="262"/>
    </location>
</feature>
<dbReference type="GO" id="GO:0016491">
    <property type="term" value="F:oxidoreductase activity"/>
    <property type="evidence" value="ECO:0007669"/>
    <property type="project" value="InterPro"/>
</dbReference>
<dbReference type="InterPro" id="IPR013766">
    <property type="entry name" value="Thioredoxin_domain"/>
</dbReference>
<gene>
    <name evidence="7" type="ORF">CARN6_2525</name>
</gene>
<proteinExistence type="predicted"/>
<evidence type="ECO:0000259" key="6">
    <source>
        <dbReference type="PROSITE" id="PS51352"/>
    </source>
</evidence>
<protein>
    <recommendedName>
        <fullName evidence="6">Thioredoxin domain-containing protein</fullName>
    </recommendedName>
</protein>
<comment type="subcellular location">
    <subcellularLocation>
        <location evidence="1">Cell envelope</location>
    </subcellularLocation>
</comment>
<name>E6QP19_9ZZZZ</name>
<sequence>MIRNTLRAANMPVLLRNRLVSICSRAASHRCRKTPFSCSIAAVARGNIAPTSPRPWRISARSDSLASRRSRSPTTSALTGSPRDTRLPDRSLAGAETRRRFLQALGCASVGFCLHTYPADAATSLLGHPAPDFTRVDINHQRIHLAQFRGKVVLLNFWASWCGPCLQEMPRFALWQSEYAAQGLEILGVSMDDDVAQARPVVARLGIRYPILMGDPALAKSYGGVLGLPVSFLIDRGGILRARIDGQTNLEALEQHLRRLLAANPASADNLRIVASYGMFQNGVDRSHNL</sequence>
<dbReference type="EMBL" id="CABQ01000300">
    <property type="protein sequence ID" value="CBI08990.1"/>
    <property type="molecule type" value="Genomic_DNA"/>
</dbReference>
<dbReference type="PANTHER" id="PTHR42852:SF6">
    <property type="entry name" value="THIOL:DISULFIDE INTERCHANGE PROTEIN DSBE"/>
    <property type="match status" value="1"/>
</dbReference>
<accession>E6QP19</accession>
<dbReference type="InterPro" id="IPR050553">
    <property type="entry name" value="Thioredoxin_ResA/DsbE_sf"/>
</dbReference>
<dbReference type="Pfam" id="PF00578">
    <property type="entry name" value="AhpC-TSA"/>
    <property type="match status" value="1"/>
</dbReference>
<organism evidence="7">
    <name type="scientific">mine drainage metagenome</name>
    <dbReference type="NCBI Taxonomy" id="410659"/>
    <lineage>
        <taxon>unclassified sequences</taxon>
        <taxon>metagenomes</taxon>
        <taxon>ecological metagenomes</taxon>
    </lineage>
</organism>
<keyword evidence="4" id="KW-0676">Redox-active center</keyword>
<dbReference type="GO" id="GO:0030313">
    <property type="term" value="C:cell envelope"/>
    <property type="evidence" value="ECO:0007669"/>
    <property type="project" value="UniProtKB-SubCell"/>
</dbReference>
<comment type="caution">
    <text evidence="7">The sequence shown here is derived from an EMBL/GenBank/DDBJ whole genome shotgun (WGS) entry which is preliminary data.</text>
</comment>
<dbReference type="PROSITE" id="PS00194">
    <property type="entry name" value="THIOREDOXIN_1"/>
    <property type="match status" value="1"/>
</dbReference>
<evidence type="ECO:0000256" key="5">
    <source>
        <dbReference type="SAM" id="MobiDB-lite"/>
    </source>
</evidence>
<dbReference type="AlphaFoldDB" id="E6QP19"/>
<dbReference type="PROSITE" id="PS51352">
    <property type="entry name" value="THIOREDOXIN_2"/>
    <property type="match status" value="1"/>
</dbReference>
<dbReference type="Gene3D" id="3.40.30.10">
    <property type="entry name" value="Glutaredoxin"/>
    <property type="match status" value="1"/>
</dbReference>
<keyword evidence="2" id="KW-0201">Cytochrome c-type biogenesis</keyword>
<dbReference type="InterPro" id="IPR000866">
    <property type="entry name" value="AhpC/TSA"/>
</dbReference>
<dbReference type="InterPro" id="IPR036249">
    <property type="entry name" value="Thioredoxin-like_sf"/>
</dbReference>
<feature type="region of interest" description="Disordered" evidence="5">
    <location>
        <begin position="53"/>
        <end position="90"/>
    </location>
</feature>
<dbReference type="CDD" id="cd02966">
    <property type="entry name" value="TlpA_like_family"/>
    <property type="match status" value="1"/>
</dbReference>
<dbReference type="SUPFAM" id="SSF52833">
    <property type="entry name" value="Thioredoxin-like"/>
    <property type="match status" value="1"/>
</dbReference>
<reference evidence="7" key="1">
    <citation type="submission" date="2009-10" db="EMBL/GenBank/DDBJ databases">
        <title>Diversity of trophic interactions inside an arsenic-rich microbial ecosystem.</title>
        <authorList>
            <person name="Bertin P.N."/>
            <person name="Heinrich-Salmeron A."/>
            <person name="Pelletier E."/>
            <person name="Goulhen-Chollet F."/>
            <person name="Arsene-Ploetze F."/>
            <person name="Gallien S."/>
            <person name="Calteau A."/>
            <person name="Vallenet D."/>
            <person name="Casiot C."/>
            <person name="Chane-Woon-Ming B."/>
            <person name="Giloteaux L."/>
            <person name="Barakat M."/>
            <person name="Bonnefoy V."/>
            <person name="Bruneel O."/>
            <person name="Chandler M."/>
            <person name="Cleiss J."/>
            <person name="Duran R."/>
            <person name="Elbaz-Poulichet F."/>
            <person name="Fonknechten N."/>
            <person name="Lauga B."/>
            <person name="Mornico D."/>
            <person name="Ortet P."/>
            <person name="Schaeffer C."/>
            <person name="Siguier P."/>
            <person name="Alexander Thil Smith A."/>
            <person name="Van Dorsselaer A."/>
            <person name="Weissenbach J."/>
            <person name="Medigue C."/>
            <person name="Le Paslier D."/>
        </authorList>
    </citation>
    <scope>NUCLEOTIDE SEQUENCE</scope>
</reference>
<feature type="compositionally biased region" description="Low complexity" evidence="5">
    <location>
        <begin position="57"/>
        <end position="79"/>
    </location>
</feature>
<dbReference type="InterPro" id="IPR017937">
    <property type="entry name" value="Thioredoxin_CS"/>
</dbReference>
<evidence type="ECO:0000256" key="3">
    <source>
        <dbReference type="ARBA" id="ARBA00023157"/>
    </source>
</evidence>
<dbReference type="GO" id="GO:0017004">
    <property type="term" value="P:cytochrome complex assembly"/>
    <property type="evidence" value="ECO:0007669"/>
    <property type="project" value="UniProtKB-KW"/>
</dbReference>
<keyword evidence="3" id="KW-1015">Disulfide bond</keyword>
<evidence type="ECO:0000256" key="2">
    <source>
        <dbReference type="ARBA" id="ARBA00022748"/>
    </source>
</evidence>
<dbReference type="PANTHER" id="PTHR42852">
    <property type="entry name" value="THIOL:DISULFIDE INTERCHANGE PROTEIN DSBE"/>
    <property type="match status" value="1"/>
</dbReference>
<evidence type="ECO:0000256" key="4">
    <source>
        <dbReference type="ARBA" id="ARBA00023284"/>
    </source>
</evidence>
<evidence type="ECO:0000256" key="1">
    <source>
        <dbReference type="ARBA" id="ARBA00004196"/>
    </source>
</evidence>
<dbReference type="GO" id="GO:0016209">
    <property type="term" value="F:antioxidant activity"/>
    <property type="evidence" value="ECO:0007669"/>
    <property type="project" value="InterPro"/>
</dbReference>
<evidence type="ECO:0000313" key="7">
    <source>
        <dbReference type="EMBL" id="CBI08990.1"/>
    </source>
</evidence>